<evidence type="ECO:0000313" key="1">
    <source>
        <dbReference type="EMBL" id="VDP83267.1"/>
    </source>
</evidence>
<gene>
    <name evidence="1" type="ORF">SMTD_LOCUS20742</name>
</gene>
<accession>A0A183Q2A6</accession>
<dbReference type="Proteomes" id="UP000269396">
    <property type="component" value="Unassembled WGS sequence"/>
</dbReference>
<evidence type="ECO:0000313" key="2">
    <source>
        <dbReference type="Proteomes" id="UP000269396"/>
    </source>
</evidence>
<name>A0A183Q2A6_9TREM</name>
<keyword evidence="2" id="KW-1185">Reference proteome</keyword>
<dbReference type="AlphaFoldDB" id="A0A183Q2A6"/>
<organism evidence="1 2">
    <name type="scientific">Schistosoma mattheei</name>
    <dbReference type="NCBI Taxonomy" id="31246"/>
    <lineage>
        <taxon>Eukaryota</taxon>
        <taxon>Metazoa</taxon>
        <taxon>Spiralia</taxon>
        <taxon>Lophotrochozoa</taxon>
        <taxon>Platyhelminthes</taxon>
        <taxon>Trematoda</taxon>
        <taxon>Digenea</taxon>
        <taxon>Strigeidida</taxon>
        <taxon>Schistosomatoidea</taxon>
        <taxon>Schistosomatidae</taxon>
        <taxon>Schistosoma</taxon>
    </lineage>
</organism>
<dbReference type="EMBL" id="UZAL01045245">
    <property type="protein sequence ID" value="VDP83267.1"/>
    <property type="molecule type" value="Genomic_DNA"/>
</dbReference>
<protein>
    <submittedName>
        <fullName evidence="1">Uncharacterized protein</fullName>
    </submittedName>
</protein>
<proteinExistence type="predicted"/>
<sequence length="48" mass="5375">MDDTSVSRPDQQTMLPLTSNAIAGSRNTNETTVSRSVRRVRLPVRFRG</sequence>
<reference evidence="1 2" key="1">
    <citation type="submission" date="2018-11" db="EMBL/GenBank/DDBJ databases">
        <authorList>
            <consortium name="Pathogen Informatics"/>
        </authorList>
    </citation>
    <scope>NUCLEOTIDE SEQUENCE [LARGE SCALE GENOMIC DNA]</scope>
    <source>
        <strain>Denwood</strain>
        <strain evidence="2">Zambia</strain>
    </source>
</reference>